<dbReference type="Gene3D" id="1.10.287.1490">
    <property type="match status" value="1"/>
</dbReference>
<dbReference type="GO" id="GO:0090307">
    <property type="term" value="P:mitotic spindle assembly"/>
    <property type="evidence" value="ECO:0007669"/>
    <property type="project" value="Ensembl"/>
</dbReference>
<dbReference type="GO" id="GO:0007080">
    <property type="term" value="P:mitotic metaphase chromosome alignment"/>
    <property type="evidence" value="ECO:0007669"/>
    <property type="project" value="Ensembl"/>
</dbReference>
<evidence type="ECO:0000313" key="15">
    <source>
        <dbReference type="Ensembl" id="ENSLLTP00000013519.1"/>
    </source>
</evidence>
<dbReference type="Ensembl" id="ENSLLTT00000014045.1">
    <property type="protein sequence ID" value="ENSLLTP00000013519.1"/>
    <property type="gene ID" value="ENSLLTG00000010314.1"/>
</dbReference>
<feature type="binding site" evidence="10">
    <location>
        <begin position="457"/>
        <end position="464"/>
    </location>
    <ligand>
        <name>ATP</name>
        <dbReference type="ChEBI" id="CHEBI:30616"/>
    </ligand>
</feature>
<dbReference type="InterPro" id="IPR001752">
    <property type="entry name" value="Kinesin_motor_dom"/>
</dbReference>
<name>A0A8C5S7W0_LATLA</name>
<feature type="compositionally biased region" description="Low complexity" evidence="13">
    <location>
        <begin position="117"/>
        <end position="126"/>
    </location>
</feature>
<evidence type="ECO:0000256" key="7">
    <source>
        <dbReference type="ARBA" id="ARBA00023054"/>
    </source>
</evidence>
<dbReference type="PRINTS" id="PR00380">
    <property type="entry name" value="KINESINHEAVY"/>
</dbReference>
<dbReference type="GeneTree" id="ENSGT00940000161735"/>
<evidence type="ECO:0000313" key="16">
    <source>
        <dbReference type="Proteomes" id="UP000694406"/>
    </source>
</evidence>
<evidence type="ECO:0000256" key="13">
    <source>
        <dbReference type="SAM" id="MobiDB-lite"/>
    </source>
</evidence>
<feature type="coiled-coil region" evidence="12">
    <location>
        <begin position="322"/>
        <end position="356"/>
    </location>
</feature>
<feature type="region of interest" description="Disordered" evidence="13">
    <location>
        <begin position="61"/>
        <end position="186"/>
    </location>
</feature>
<proteinExistence type="inferred from homology"/>
<evidence type="ECO:0000259" key="14">
    <source>
        <dbReference type="PROSITE" id="PS50067"/>
    </source>
</evidence>
<keyword evidence="3" id="KW-0963">Cytoplasm</keyword>
<dbReference type="PANTHER" id="PTHR47972">
    <property type="entry name" value="KINESIN-LIKE PROTEIN KLP-3"/>
    <property type="match status" value="1"/>
</dbReference>
<reference evidence="15" key="1">
    <citation type="submission" date="2025-08" db="UniProtKB">
        <authorList>
            <consortium name="Ensembl"/>
        </authorList>
    </citation>
    <scope>IDENTIFICATION</scope>
</reference>
<evidence type="ECO:0000256" key="2">
    <source>
        <dbReference type="ARBA" id="ARBA00010899"/>
    </source>
</evidence>
<evidence type="ECO:0000256" key="1">
    <source>
        <dbReference type="ARBA" id="ARBA00004245"/>
    </source>
</evidence>
<evidence type="ECO:0000256" key="6">
    <source>
        <dbReference type="ARBA" id="ARBA00022840"/>
    </source>
</evidence>
<evidence type="ECO:0000256" key="12">
    <source>
        <dbReference type="SAM" id="Coils"/>
    </source>
</evidence>
<feature type="compositionally biased region" description="Basic and acidic residues" evidence="13">
    <location>
        <begin position="14"/>
        <end position="23"/>
    </location>
</feature>
<dbReference type="PROSITE" id="PS50067">
    <property type="entry name" value="KINESIN_MOTOR_2"/>
    <property type="match status" value="1"/>
</dbReference>
<evidence type="ECO:0000256" key="8">
    <source>
        <dbReference type="ARBA" id="ARBA00023175"/>
    </source>
</evidence>
<protein>
    <recommendedName>
        <fullName evidence="11">Kinesin-like protein</fullName>
    </recommendedName>
</protein>
<dbReference type="InterPro" id="IPR036961">
    <property type="entry name" value="Kinesin_motor_dom_sf"/>
</dbReference>
<evidence type="ECO:0000256" key="4">
    <source>
        <dbReference type="ARBA" id="ARBA00022701"/>
    </source>
</evidence>
<feature type="compositionally biased region" description="Basic residues" evidence="13">
    <location>
        <begin position="61"/>
        <end position="82"/>
    </location>
</feature>
<gene>
    <name evidence="15" type="primary">KIFC1</name>
</gene>
<dbReference type="SMART" id="SM00129">
    <property type="entry name" value="KISc"/>
    <property type="match status" value="1"/>
</dbReference>
<keyword evidence="16" id="KW-1185">Reference proteome</keyword>
<dbReference type="AlphaFoldDB" id="A0A8C5S7W0"/>
<evidence type="ECO:0000256" key="5">
    <source>
        <dbReference type="ARBA" id="ARBA00022741"/>
    </source>
</evidence>
<keyword evidence="6 10" id="KW-0067">ATP-binding</keyword>
<feature type="compositionally biased region" description="Low complexity" evidence="13">
    <location>
        <begin position="1"/>
        <end position="13"/>
    </location>
</feature>
<dbReference type="GO" id="GO:0003777">
    <property type="term" value="F:microtubule motor activity"/>
    <property type="evidence" value="ECO:0007669"/>
    <property type="project" value="InterPro"/>
</dbReference>
<organism evidence="15 16">
    <name type="scientific">Laticauda laticaudata</name>
    <name type="common">Blue-ringed sea krait</name>
    <name type="synonym">Blue-lipped sea krait</name>
    <dbReference type="NCBI Taxonomy" id="8630"/>
    <lineage>
        <taxon>Eukaryota</taxon>
        <taxon>Metazoa</taxon>
        <taxon>Chordata</taxon>
        <taxon>Craniata</taxon>
        <taxon>Vertebrata</taxon>
        <taxon>Euteleostomi</taxon>
        <taxon>Lepidosauria</taxon>
        <taxon>Squamata</taxon>
        <taxon>Bifurcata</taxon>
        <taxon>Unidentata</taxon>
        <taxon>Episquamata</taxon>
        <taxon>Toxicofera</taxon>
        <taxon>Serpentes</taxon>
        <taxon>Colubroidea</taxon>
        <taxon>Elapidae</taxon>
        <taxon>Laticaudinae</taxon>
        <taxon>Laticauda</taxon>
    </lineage>
</organism>
<dbReference type="InterPro" id="IPR027640">
    <property type="entry name" value="Kinesin-like_fam"/>
</dbReference>
<comment type="subcellular location">
    <subcellularLocation>
        <location evidence="1">Cytoplasm</location>
        <location evidence="1">Cytoskeleton</location>
    </subcellularLocation>
</comment>
<feature type="domain" description="Kinesin motor" evidence="14">
    <location>
        <begin position="363"/>
        <end position="704"/>
    </location>
</feature>
<evidence type="ECO:0000256" key="10">
    <source>
        <dbReference type="PROSITE-ProRule" id="PRU00283"/>
    </source>
</evidence>
<dbReference type="FunFam" id="3.40.850.10:FF:000046">
    <property type="entry name" value="Kinesin-like protein"/>
    <property type="match status" value="1"/>
</dbReference>
<dbReference type="Proteomes" id="UP000694406">
    <property type="component" value="Unplaced"/>
</dbReference>
<dbReference type="InterPro" id="IPR019821">
    <property type="entry name" value="Kinesin_motor_CS"/>
</dbReference>
<dbReference type="InterPro" id="IPR027417">
    <property type="entry name" value="P-loop_NTPase"/>
</dbReference>
<dbReference type="SUPFAM" id="SSF52540">
    <property type="entry name" value="P-loop containing nucleoside triphosphate hydrolases"/>
    <property type="match status" value="1"/>
</dbReference>
<dbReference type="CDD" id="cd01366">
    <property type="entry name" value="KISc_C_terminal"/>
    <property type="match status" value="1"/>
</dbReference>
<sequence length="714" mass="77838">MRLPAAPAGLAGEARGRGGRERAPGAAGEGPGRSGSRAVGVARGRPPIGLLLLLLLLPRRNGRAPGRPRGRSARRPSRARRVRPPEGPGPERPPRLPAASCASPVTSRAGGGERGGRAVSAAAADGPSLPVCLSDPAGRRRSSARATIAALPAGPSAGPKRRAAALAEPPKPGPPAAAPGAGRERRRAPWDLKGQISDLQAKVAAYKERVQGLAGEKEALKSQLGGLQQELAEATGRHGELSTRASLLASELQGCREQARESGQRVSELLEKEERLEEKCRSQAQRIGQLEALHQELREGNREQALQLKARERELLLSGESLAGQRQLNEGLTAQLEVLEEQLHQGEMERRCLHNALQELKGNIRVFCRVRPLLSSERQAQKAASHLRFPADNNKGLGLSRTEESHIGRERKEDVTYDFHFDRVFPPSSSQESVFEEIALLVQSALDGYHVCIFAYGQTGSGKTYTMEGPEDAAPETAGVIPRAMRRIFETSREMEAKGWQYQFTANFLEIYNESLRDLLVLRPEQNGELEIRRVSQFTEELHVPNLSSVPVSSEEEVRRLLLTAKAHRSVARTNLNERSSRSHSLFQLRVEGRNAKRGLHTSSVLSLVDLAGSERLDKSLSTGERLKETQAINTSLSALGLVINALSNKDAHIPYRNSKLTYLLQNSLGGSSKMLMFVNISPLEENFAESLNSLRFARKVNECVIGPASSNRK</sequence>
<dbReference type="SUPFAM" id="SSF90257">
    <property type="entry name" value="Myosin rod fragments"/>
    <property type="match status" value="1"/>
</dbReference>
<feature type="region of interest" description="Disordered" evidence="13">
    <location>
        <begin position="1"/>
        <end position="42"/>
    </location>
</feature>
<comment type="similarity">
    <text evidence="2">Belongs to the TRAFAC class myosin-kinesin ATPase superfamily. Kinesin family. KIN-14 subfamily.</text>
</comment>
<dbReference type="GO" id="GO:0005524">
    <property type="term" value="F:ATP binding"/>
    <property type="evidence" value="ECO:0007669"/>
    <property type="project" value="UniProtKB-UniRule"/>
</dbReference>
<keyword evidence="5 10" id="KW-0547">Nucleotide-binding</keyword>
<dbReference type="PANTHER" id="PTHR47972:SF45">
    <property type="entry name" value="PROTEIN CLARET SEGREGATIONAL"/>
    <property type="match status" value="1"/>
</dbReference>
<dbReference type="GO" id="GO:0008017">
    <property type="term" value="F:microtubule binding"/>
    <property type="evidence" value="ECO:0007669"/>
    <property type="project" value="InterPro"/>
</dbReference>
<evidence type="ECO:0000256" key="11">
    <source>
        <dbReference type="RuleBase" id="RU000394"/>
    </source>
</evidence>
<dbReference type="Gene3D" id="3.40.850.10">
    <property type="entry name" value="Kinesin motor domain"/>
    <property type="match status" value="1"/>
</dbReference>
<keyword evidence="4 11" id="KW-0493">Microtubule</keyword>
<keyword evidence="8 10" id="KW-0505">Motor protein</keyword>
<feature type="coiled-coil region" evidence="12">
    <location>
        <begin position="196"/>
        <end position="293"/>
    </location>
</feature>
<dbReference type="Pfam" id="PF00225">
    <property type="entry name" value="Kinesin"/>
    <property type="match status" value="1"/>
</dbReference>
<dbReference type="GO" id="GO:0007018">
    <property type="term" value="P:microtubule-based movement"/>
    <property type="evidence" value="ECO:0007669"/>
    <property type="project" value="InterPro"/>
</dbReference>
<keyword evidence="7 12" id="KW-0175">Coiled coil</keyword>
<reference evidence="15" key="2">
    <citation type="submission" date="2025-09" db="UniProtKB">
        <authorList>
            <consortium name="Ensembl"/>
        </authorList>
    </citation>
    <scope>IDENTIFICATION</scope>
</reference>
<evidence type="ECO:0000256" key="9">
    <source>
        <dbReference type="ARBA" id="ARBA00023212"/>
    </source>
</evidence>
<dbReference type="PROSITE" id="PS00411">
    <property type="entry name" value="KINESIN_MOTOR_1"/>
    <property type="match status" value="1"/>
</dbReference>
<keyword evidence="9" id="KW-0206">Cytoskeleton</keyword>
<evidence type="ECO:0000256" key="3">
    <source>
        <dbReference type="ARBA" id="ARBA00022490"/>
    </source>
</evidence>
<accession>A0A8C5S7W0</accession>
<dbReference type="GO" id="GO:0005874">
    <property type="term" value="C:microtubule"/>
    <property type="evidence" value="ECO:0007669"/>
    <property type="project" value="UniProtKB-KW"/>
</dbReference>